<accession>A0A2S4JX71</accession>
<dbReference type="OrthoDB" id="9923126at2"/>
<dbReference type="RefSeq" id="WP_146049382.1">
    <property type="nucleotide sequence ID" value="NZ_LPWH01000049.1"/>
</dbReference>
<evidence type="ECO:0000313" key="3">
    <source>
        <dbReference type="Proteomes" id="UP000237350"/>
    </source>
</evidence>
<evidence type="ECO:0000313" key="2">
    <source>
        <dbReference type="EMBL" id="POR04083.1"/>
    </source>
</evidence>
<dbReference type="Proteomes" id="UP000237350">
    <property type="component" value="Unassembled WGS sequence"/>
</dbReference>
<protein>
    <submittedName>
        <fullName evidence="2">Uncharacterized protein</fullName>
    </submittedName>
</protein>
<keyword evidence="3" id="KW-1185">Reference proteome</keyword>
<gene>
    <name evidence="2" type="ORF">AU468_03675</name>
</gene>
<sequence length="322" mass="36510">MNSLDQVRQGTWRAVQERLRRPRDLLTLYFRDPFQESARRELQETARELRDAAEGGVLEVKRRRFSQLYQELAEAQFSNTPLRHLPELATRGALLVVVGGIQGALLRDQSTLRGQALLTPGDSPGSPEEEPGETGTAGEISRIIADVKDIIATDPSARMDGAIKNILVQLQKYKTEAATFRKLREQATDYRLEMYARTFSATFQDIFASIRRNYREYQAREQGTPPLDTAEWLRVVVDQMEEAHRIHATALFLTTEQSNLREPLVALARRAETAGALLDRDQEAARSCAGGDQEAWRLNRAIAQEAARRLLEWTDRSRPPEP</sequence>
<dbReference type="EMBL" id="LPWH01000049">
    <property type="protein sequence ID" value="POR04083.1"/>
    <property type="molecule type" value="Genomic_DNA"/>
</dbReference>
<proteinExistence type="predicted"/>
<organism evidence="2 3">
    <name type="scientific">Alkalispirochaeta sphaeroplastigenens</name>
    <dbReference type="NCBI Taxonomy" id="1187066"/>
    <lineage>
        <taxon>Bacteria</taxon>
        <taxon>Pseudomonadati</taxon>
        <taxon>Spirochaetota</taxon>
        <taxon>Spirochaetia</taxon>
        <taxon>Spirochaetales</taxon>
        <taxon>Spirochaetaceae</taxon>
        <taxon>Alkalispirochaeta</taxon>
    </lineage>
</organism>
<feature type="region of interest" description="Disordered" evidence="1">
    <location>
        <begin position="116"/>
        <end position="138"/>
    </location>
</feature>
<evidence type="ECO:0000256" key="1">
    <source>
        <dbReference type="SAM" id="MobiDB-lite"/>
    </source>
</evidence>
<name>A0A2S4JX71_9SPIO</name>
<reference evidence="3" key="1">
    <citation type="submission" date="2015-12" db="EMBL/GenBank/DDBJ databases">
        <authorList>
            <person name="Lodha T.D."/>
            <person name="Chintalapati S."/>
            <person name="Chintalapati V.R."/>
            <person name="Sravanthi T."/>
        </authorList>
    </citation>
    <scope>NUCLEOTIDE SEQUENCE [LARGE SCALE GENOMIC DNA]</scope>
    <source>
        <strain evidence="3">JC133</strain>
    </source>
</reference>
<comment type="caution">
    <text evidence="2">The sequence shown here is derived from an EMBL/GenBank/DDBJ whole genome shotgun (WGS) entry which is preliminary data.</text>
</comment>
<dbReference type="AlphaFoldDB" id="A0A2S4JX71"/>